<dbReference type="Pfam" id="PF08213">
    <property type="entry name" value="COX24_C"/>
    <property type="match status" value="1"/>
</dbReference>
<accession>M1V9M7</accession>
<organism evidence="4 5">
    <name type="scientific">Cyanidioschyzon merolae (strain NIES-3377 / 10D)</name>
    <name type="common">Unicellular red alga</name>
    <dbReference type="NCBI Taxonomy" id="280699"/>
    <lineage>
        <taxon>Eukaryota</taxon>
        <taxon>Rhodophyta</taxon>
        <taxon>Bangiophyceae</taxon>
        <taxon>Cyanidiales</taxon>
        <taxon>Cyanidiaceae</taxon>
        <taxon>Cyanidioschyzon</taxon>
    </lineage>
</organism>
<sequence length="157" mass="18051">MRDLLLRAWRWNLLAFWPQFLKQAPPCNCTRRGTRFPLDGLTRTGPRTVTRLHSPAVGNDCWIAPGSPVPEVYASKAPFAQPLSRLDLTLLLCAGYDSSRRWISAGLQGSRESQCKLTCLEDEANMDCASVLKKRKLKMNKHKHRKRRKQNRHKNKI</sequence>
<dbReference type="Gramene" id="CMO297CT">
    <property type="protein sequence ID" value="CMO297CT"/>
    <property type="gene ID" value="CMO297C"/>
</dbReference>
<gene>
    <name evidence="4" type="ORF">CYME_CMO297C</name>
</gene>
<feature type="chain" id="PRO_5004018378" description="Ribosomal protein mS38 C-terminal domain-containing protein" evidence="2">
    <location>
        <begin position="24"/>
        <end position="157"/>
    </location>
</feature>
<keyword evidence="5" id="KW-1185">Reference proteome</keyword>
<dbReference type="GeneID" id="16995820"/>
<dbReference type="EMBL" id="AP006497">
    <property type="protein sequence ID" value="BAM81629.1"/>
    <property type="molecule type" value="Genomic_DNA"/>
</dbReference>
<dbReference type="CDD" id="cd23699">
    <property type="entry name" value="At5g63150_CTD"/>
    <property type="match status" value="1"/>
</dbReference>
<dbReference type="SMART" id="SM01155">
    <property type="entry name" value="DUF1713"/>
    <property type="match status" value="1"/>
</dbReference>
<feature type="domain" description="Ribosomal protein mS38 C-terminal" evidence="3">
    <location>
        <begin position="127"/>
        <end position="156"/>
    </location>
</feature>
<evidence type="ECO:0000256" key="1">
    <source>
        <dbReference type="SAM" id="MobiDB-lite"/>
    </source>
</evidence>
<feature type="region of interest" description="Disordered" evidence="1">
    <location>
        <begin position="138"/>
        <end position="157"/>
    </location>
</feature>
<dbReference type="AlphaFoldDB" id="M1V9M7"/>
<dbReference type="InterPro" id="IPR013177">
    <property type="entry name" value="Ribosomal_mS38_C"/>
</dbReference>
<evidence type="ECO:0000256" key="2">
    <source>
        <dbReference type="SAM" id="SignalP"/>
    </source>
</evidence>
<reference evidence="4 5" key="2">
    <citation type="journal article" date="2007" name="BMC Biol.">
        <title>A 100%-complete sequence reveals unusually simple genomic features in the hot-spring red alga Cyanidioschyzon merolae.</title>
        <authorList>
            <person name="Nozaki H."/>
            <person name="Takano H."/>
            <person name="Misumi O."/>
            <person name="Terasawa K."/>
            <person name="Matsuzaki M."/>
            <person name="Maruyama S."/>
            <person name="Nishida K."/>
            <person name="Yagisawa F."/>
            <person name="Yoshida Y."/>
            <person name="Fujiwara T."/>
            <person name="Takio S."/>
            <person name="Tamura K."/>
            <person name="Chung S.J."/>
            <person name="Nakamura S."/>
            <person name="Kuroiwa H."/>
            <person name="Tanaka K."/>
            <person name="Sato N."/>
            <person name="Kuroiwa T."/>
        </authorList>
    </citation>
    <scope>NUCLEOTIDE SEQUENCE [LARGE SCALE GENOMIC DNA]</scope>
    <source>
        <strain evidence="4 5">10D</strain>
    </source>
</reference>
<reference evidence="4 5" key="1">
    <citation type="journal article" date="2004" name="Nature">
        <title>Genome sequence of the ultrasmall unicellular red alga Cyanidioschyzon merolae 10D.</title>
        <authorList>
            <person name="Matsuzaki M."/>
            <person name="Misumi O."/>
            <person name="Shin-i T."/>
            <person name="Maruyama S."/>
            <person name="Takahara M."/>
            <person name="Miyagishima S."/>
            <person name="Mori T."/>
            <person name="Nishida K."/>
            <person name="Yagisawa F."/>
            <person name="Nishida K."/>
            <person name="Yoshida Y."/>
            <person name="Nishimura Y."/>
            <person name="Nakao S."/>
            <person name="Kobayashi T."/>
            <person name="Momoyama Y."/>
            <person name="Higashiyama T."/>
            <person name="Minoda A."/>
            <person name="Sano M."/>
            <person name="Nomoto H."/>
            <person name="Oishi K."/>
            <person name="Hayashi H."/>
            <person name="Ohta F."/>
            <person name="Nishizaka S."/>
            <person name="Haga S."/>
            <person name="Miura S."/>
            <person name="Morishita T."/>
            <person name="Kabeya Y."/>
            <person name="Terasawa K."/>
            <person name="Suzuki Y."/>
            <person name="Ishii Y."/>
            <person name="Asakawa S."/>
            <person name="Takano H."/>
            <person name="Ohta N."/>
            <person name="Kuroiwa H."/>
            <person name="Tanaka K."/>
            <person name="Shimizu N."/>
            <person name="Sugano S."/>
            <person name="Sato N."/>
            <person name="Nozaki H."/>
            <person name="Ogasawara N."/>
            <person name="Kohara Y."/>
            <person name="Kuroiwa T."/>
        </authorList>
    </citation>
    <scope>NUCLEOTIDE SEQUENCE [LARGE SCALE GENOMIC DNA]</scope>
    <source>
        <strain evidence="4 5">10D</strain>
    </source>
</reference>
<proteinExistence type="predicted"/>
<dbReference type="HOGENOM" id="CLU_1680427_0_0_1"/>
<evidence type="ECO:0000259" key="3">
    <source>
        <dbReference type="SMART" id="SM01155"/>
    </source>
</evidence>
<evidence type="ECO:0000313" key="4">
    <source>
        <dbReference type="EMBL" id="BAM81629.1"/>
    </source>
</evidence>
<feature type="signal peptide" evidence="2">
    <location>
        <begin position="1"/>
        <end position="23"/>
    </location>
</feature>
<name>M1V9M7_CYAM1</name>
<protein>
    <recommendedName>
        <fullName evidence="3">Ribosomal protein mS38 C-terminal domain-containing protein</fullName>
    </recommendedName>
</protein>
<dbReference type="RefSeq" id="XP_005537665.1">
    <property type="nucleotide sequence ID" value="XM_005537608.1"/>
</dbReference>
<evidence type="ECO:0000313" key="5">
    <source>
        <dbReference type="Proteomes" id="UP000007014"/>
    </source>
</evidence>
<keyword evidence="2" id="KW-0732">Signal</keyword>
<dbReference type="Proteomes" id="UP000007014">
    <property type="component" value="Chromosome 15"/>
</dbReference>
<dbReference type="KEGG" id="cme:CYME_CMO297C"/>